<protein>
    <submittedName>
        <fullName evidence="3 4">Uncharacterized protein LOC107220717</fullName>
    </submittedName>
</protein>
<evidence type="ECO:0000313" key="4">
    <source>
        <dbReference type="RefSeq" id="XP_046596951.1"/>
    </source>
</evidence>
<gene>
    <name evidence="3 4" type="primary">LOC107220717</name>
</gene>
<reference evidence="3 4" key="1">
    <citation type="submission" date="2025-05" db="UniProtKB">
        <authorList>
            <consortium name="RefSeq"/>
        </authorList>
    </citation>
    <scope>IDENTIFICATION</scope>
    <source>
        <tissue evidence="3 4">Thorax and Abdomen</tissue>
    </source>
</reference>
<dbReference type="Proteomes" id="UP000829291">
    <property type="component" value="Chromosome 5"/>
</dbReference>
<proteinExistence type="predicted"/>
<dbReference type="RefSeq" id="XP_046596950.1">
    <property type="nucleotide sequence ID" value="XM_046740994.1"/>
</dbReference>
<feature type="chain" id="PRO_5045024523" evidence="1">
    <location>
        <begin position="21"/>
        <end position="232"/>
    </location>
</feature>
<evidence type="ECO:0000256" key="1">
    <source>
        <dbReference type="SAM" id="SignalP"/>
    </source>
</evidence>
<keyword evidence="1" id="KW-0732">Signal</keyword>
<evidence type="ECO:0000313" key="3">
    <source>
        <dbReference type="RefSeq" id="XP_046596950.1"/>
    </source>
</evidence>
<evidence type="ECO:0000313" key="2">
    <source>
        <dbReference type="Proteomes" id="UP000829291"/>
    </source>
</evidence>
<dbReference type="RefSeq" id="XP_046596951.1">
    <property type="nucleotide sequence ID" value="XM_046740995.1"/>
</dbReference>
<organism evidence="2 3">
    <name type="scientific">Neodiprion lecontei</name>
    <name type="common">Redheaded pine sawfly</name>
    <dbReference type="NCBI Taxonomy" id="441921"/>
    <lineage>
        <taxon>Eukaryota</taxon>
        <taxon>Metazoa</taxon>
        <taxon>Ecdysozoa</taxon>
        <taxon>Arthropoda</taxon>
        <taxon>Hexapoda</taxon>
        <taxon>Insecta</taxon>
        <taxon>Pterygota</taxon>
        <taxon>Neoptera</taxon>
        <taxon>Endopterygota</taxon>
        <taxon>Hymenoptera</taxon>
        <taxon>Tenthredinoidea</taxon>
        <taxon>Diprionidae</taxon>
        <taxon>Diprioninae</taxon>
        <taxon>Neodiprion</taxon>
    </lineage>
</organism>
<accession>A0ABM3G9M9</accession>
<keyword evidence="2" id="KW-1185">Reference proteome</keyword>
<sequence length="232" mass="25420">MIKITIILLVSCNCIAASLAAPTTYDQRQDGDINLAAKLENILILIATPSSSTSPTEGTSDRLETYLTMLNSRDRTGFTHLKNTGSINVADILPALNARQDLPRKNLEISLSSAEDQQEQEAGSATAVIVQTLKQRDPSAAKARSLQWKNVAADLLIHDKPEESLKQEISRRSLDRNLETGNFDNGGQSRSGDHNEVGLVADHRLTLIGTAIEDCGPYRRRNSYGICQPFFD</sequence>
<dbReference type="GeneID" id="107220717"/>
<name>A0ABM3G9M9_NEOLC</name>
<feature type="signal peptide" evidence="1">
    <location>
        <begin position="1"/>
        <end position="20"/>
    </location>
</feature>